<evidence type="ECO:0000256" key="1">
    <source>
        <dbReference type="SAM" id="Phobius"/>
    </source>
</evidence>
<dbReference type="GeneID" id="18935982"/>
<dbReference type="VEuPathDB" id="FungiDB:MELLADRAFT_91634"/>
<proteinExistence type="predicted"/>
<reference evidence="3" key="1">
    <citation type="journal article" date="2011" name="Proc. Natl. Acad. Sci. U.S.A.">
        <title>Obligate biotrophy features unraveled by the genomic analysis of rust fungi.</title>
        <authorList>
            <person name="Duplessis S."/>
            <person name="Cuomo C.A."/>
            <person name="Lin Y.-C."/>
            <person name="Aerts A."/>
            <person name="Tisserant E."/>
            <person name="Veneault-Fourrey C."/>
            <person name="Joly D.L."/>
            <person name="Hacquard S."/>
            <person name="Amselem J."/>
            <person name="Cantarel B.L."/>
            <person name="Chiu R."/>
            <person name="Coutinho P.M."/>
            <person name="Feau N."/>
            <person name="Field M."/>
            <person name="Frey P."/>
            <person name="Gelhaye E."/>
            <person name="Goldberg J."/>
            <person name="Grabherr M.G."/>
            <person name="Kodira C.D."/>
            <person name="Kohler A."/>
            <person name="Kuees U."/>
            <person name="Lindquist E.A."/>
            <person name="Lucas S.M."/>
            <person name="Mago R."/>
            <person name="Mauceli E."/>
            <person name="Morin E."/>
            <person name="Murat C."/>
            <person name="Pangilinan J.L."/>
            <person name="Park R."/>
            <person name="Pearson M."/>
            <person name="Quesneville H."/>
            <person name="Rouhier N."/>
            <person name="Sakthikumar S."/>
            <person name="Salamov A.A."/>
            <person name="Schmutz J."/>
            <person name="Selles B."/>
            <person name="Shapiro H."/>
            <person name="Tanguay P."/>
            <person name="Tuskan G.A."/>
            <person name="Henrissat B."/>
            <person name="Van de Peer Y."/>
            <person name="Rouze P."/>
            <person name="Ellis J.G."/>
            <person name="Dodds P.N."/>
            <person name="Schein J.E."/>
            <person name="Zhong S."/>
            <person name="Hamelin R.C."/>
            <person name="Grigoriev I.V."/>
            <person name="Szabo L.J."/>
            <person name="Martin F."/>
        </authorList>
    </citation>
    <scope>NUCLEOTIDE SEQUENCE [LARGE SCALE GENOMIC DNA]</scope>
    <source>
        <strain evidence="3">98AG31 / pathotype 3-4-7</strain>
    </source>
</reference>
<dbReference type="HOGENOM" id="CLU_137498_0_0_1"/>
<dbReference type="Proteomes" id="UP000001072">
    <property type="component" value="Unassembled WGS sequence"/>
</dbReference>
<feature type="transmembrane region" description="Helical" evidence="1">
    <location>
        <begin position="115"/>
        <end position="136"/>
    </location>
</feature>
<dbReference type="AlphaFoldDB" id="F4RZR8"/>
<dbReference type="EMBL" id="GL883133">
    <property type="protein sequence ID" value="EGG02050.1"/>
    <property type="molecule type" value="Genomic_DNA"/>
</dbReference>
<evidence type="ECO:0000313" key="3">
    <source>
        <dbReference type="Proteomes" id="UP000001072"/>
    </source>
</evidence>
<dbReference type="InParanoid" id="F4RZR8"/>
<dbReference type="RefSeq" id="XP_007414587.1">
    <property type="nucleotide sequence ID" value="XM_007414525.1"/>
</dbReference>
<sequence length="164" mass="17671">MLMDHTTSSPLIPQLDMSASANPSKIASQVASGSSGVVYPATTQQYNQKLEEAAQVKAMAEKTYGPPSYPIHRDRKMQQYVDGPAGTTPEQMKQMSDAAQKDFMSDDNGNIFHDYAWPISMAGVAIAALIGGLVWFTNCRDSHKESAAERAATARDMAVARGGK</sequence>
<keyword evidence="3" id="KW-1185">Reference proteome</keyword>
<dbReference type="KEGG" id="mlr:MELLADRAFT_91634"/>
<protein>
    <submittedName>
        <fullName evidence="2">Uncharacterized protein</fullName>
    </submittedName>
</protein>
<name>F4RZR8_MELLP</name>
<keyword evidence="1" id="KW-0812">Transmembrane</keyword>
<evidence type="ECO:0000313" key="2">
    <source>
        <dbReference type="EMBL" id="EGG02050.1"/>
    </source>
</evidence>
<gene>
    <name evidence="2" type="ORF">MELLADRAFT_91634</name>
</gene>
<accession>F4RZR8</accession>
<keyword evidence="1" id="KW-1133">Transmembrane helix</keyword>
<keyword evidence="1" id="KW-0472">Membrane</keyword>
<organism evidence="3">
    <name type="scientific">Melampsora larici-populina (strain 98AG31 / pathotype 3-4-7)</name>
    <name type="common">Poplar leaf rust fungus</name>
    <dbReference type="NCBI Taxonomy" id="747676"/>
    <lineage>
        <taxon>Eukaryota</taxon>
        <taxon>Fungi</taxon>
        <taxon>Dikarya</taxon>
        <taxon>Basidiomycota</taxon>
        <taxon>Pucciniomycotina</taxon>
        <taxon>Pucciniomycetes</taxon>
        <taxon>Pucciniales</taxon>
        <taxon>Melampsoraceae</taxon>
        <taxon>Melampsora</taxon>
    </lineage>
</organism>